<evidence type="ECO:0000313" key="2">
    <source>
        <dbReference type="EMBL" id="ERK46816.1"/>
    </source>
</evidence>
<feature type="transmembrane region" description="Helical" evidence="1">
    <location>
        <begin position="176"/>
        <end position="200"/>
    </location>
</feature>
<comment type="caution">
    <text evidence="2">The sequence shown here is derived from an EMBL/GenBank/DDBJ whole genome shotgun (WGS) entry which is preliminary data.</text>
</comment>
<keyword evidence="1" id="KW-1133">Transmembrane helix</keyword>
<accession>U2PRR4</accession>
<reference evidence="2 3" key="1">
    <citation type="submission" date="2013-06" db="EMBL/GenBank/DDBJ databases">
        <authorList>
            <person name="Weinstock G."/>
            <person name="Sodergren E."/>
            <person name="Lobos E.A."/>
            <person name="Fulton L."/>
            <person name="Fulton R."/>
            <person name="Courtney L."/>
            <person name="Fronick C."/>
            <person name="O'Laughlin M."/>
            <person name="Godfrey J."/>
            <person name="Wilson R.M."/>
            <person name="Miner T."/>
            <person name="Farmer C."/>
            <person name="Delehaunty K."/>
            <person name="Cordes M."/>
            <person name="Minx P."/>
            <person name="Tomlinson C."/>
            <person name="Chen J."/>
            <person name="Wollam A."/>
            <person name="Pepin K.H."/>
            <person name="Bhonagiri V."/>
            <person name="Zhang X."/>
            <person name="Warren W."/>
            <person name="Mitreva M."/>
            <person name="Mardis E.R."/>
            <person name="Wilson R.K."/>
        </authorList>
    </citation>
    <scope>NUCLEOTIDE SEQUENCE [LARGE SCALE GENOMIC DNA]</scope>
    <source>
        <strain evidence="2 3">ATCC 27803</strain>
    </source>
</reference>
<dbReference type="HOGENOM" id="CLU_1265364_0_0_9"/>
<keyword evidence="1" id="KW-0812">Transmembrane</keyword>
<gene>
    <name evidence="2" type="ORF">HMPREF0367_00365</name>
</gene>
<dbReference type="EMBL" id="AWVI01000018">
    <property type="protein sequence ID" value="ERK46816.1"/>
    <property type="molecule type" value="Genomic_DNA"/>
</dbReference>
<feature type="transmembrane region" description="Helical" evidence="1">
    <location>
        <begin position="53"/>
        <end position="69"/>
    </location>
</feature>
<dbReference type="Proteomes" id="UP000016658">
    <property type="component" value="Unassembled WGS sequence"/>
</dbReference>
<evidence type="ECO:0000313" key="3">
    <source>
        <dbReference type="Proteomes" id="UP000016658"/>
    </source>
</evidence>
<feature type="transmembrane region" description="Helical" evidence="1">
    <location>
        <begin position="81"/>
        <end position="101"/>
    </location>
</feature>
<evidence type="ECO:0000256" key="1">
    <source>
        <dbReference type="SAM" id="Phobius"/>
    </source>
</evidence>
<feature type="transmembrane region" description="Helical" evidence="1">
    <location>
        <begin position="147"/>
        <end position="170"/>
    </location>
</feature>
<sequence length="218" mass="26017">MIHLILINIIILLILHYIGTNFFSLRFRKYYIQLLVFLIYLVIMTLVNINGITTIYIPVFLILIYYLYLETQFLSRSFINILTALLLSISMSISEFISGSILNYFPMLSYEQYYTYALYLTIILTIILILPYKVIVKPLMVFQQNNFFLLIFILPFFSYILVVFINQYLFGYFNETGVVIFFLFTIIGILASNYIMIYFYMKLLNSFKLEFELHLKDE</sequence>
<feature type="transmembrane region" description="Helical" evidence="1">
    <location>
        <begin position="30"/>
        <end position="47"/>
    </location>
</feature>
<keyword evidence="1" id="KW-0472">Membrane</keyword>
<proteinExistence type="predicted"/>
<feature type="transmembrane region" description="Helical" evidence="1">
    <location>
        <begin position="6"/>
        <end position="23"/>
    </location>
</feature>
<organism evidence="2 3">
    <name type="scientific">Faecalitalea cylindroides ATCC 27803</name>
    <dbReference type="NCBI Taxonomy" id="649755"/>
    <lineage>
        <taxon>Bacteria</taxon>
        <taxon>Bacillati</taxon>
        <taxon>Bacillota</taxon>
        <taxon>Erysipelotrichia</taxon>
        <taxon>Erysipelotrichales</taxon>
        <taxon>Erysipelotrichaceae</taxon>
        <taxon>Faecalitalea</taxon>
    </lineage>
</organism>
<feature type="transmembrane region" description="Helical" evidence="1">
    <location>
        <begin position="113"/>
        <end position="135"/>
    </location>
</feature>
<protein>
    <submittedName>
        <fullName evidence="2">Uncharacterized protein</fullName>
    </submittedName>
</protein>
<name>U2PRR4_9FIRM</name>
<dbReference type="AlphaFoldDB" id="U2PRR4"/>